<evidence type="ECO:0000313" key="3">
    <source>
        <dbReference type="Proteomes" id="UP001595456"/>
    </source>
</evidence>
<protein>
    <recommendedName>
        <fullName evidence="4">Gene transfer agent family protein</fullName>
    </recommendedName>
</protein>
<feature type="compositionally biased region" description="Low complexity" evidence="1">
    <location>
        <begin position="115"/>
        <end position="130"/>
    </location>
</feature>
<keyword evidence="3" id="KW-1185">Reference proteome</keyword>
<evidence type="ECO:0008006" key="4">
    <source>
        <dbReference type="Google" id="ProtNLM"/>
    </source>
</evidence>
<proteinExistence type="predicted"/>
<sequence length="160" mass="16951">MTKVDMVNGRANRLQGEAQFTYEGRAYKISINNRALFEAESVLGESMLDFGNAILEALQAGRNPMMKHVCAIVYGGLVINHPEITEDDVIDMVMSGDNNVRRAIYAAMQGVQTPASAPAEAGNAPATATPKASGTGKRSTKAGAKPASNRPASGGKRRSR</sequence>
<name>A0ABV7E661_9SPHN</name>
<feature type="region of interest" description="Disordered" evidence="1">
    <location>
        <begin position="115"/>
        <end position="160"/>
    </location>
</feature>
<dbReference type="RefSeq" id="WP_336926164.1">
    <property type="nucleotide sequence ID" value="NZ_JBANRO010000006.1"/>
</dbReference>
<organism evidence="2 3">
    <name type="scientific">Alteraurantiacibacter palmitatis</name>
    <dbReference type="NCBI Taxonomy" id="2054628"/>
    <lineage>
        <taxon>Bacteria</taxon>
        <taxon>Pseudomonadati</taxon>
        <taxon>Pseudomonadota</taxon>
        <taxon>Alphaproteobacteria</taxon>
        <taxon>Sphingomonadales</taxon>
        <taxon>Erythrobacteraceae</taxon>
        <taxon>Alteraurantiacibacter</taxon>
    </lineage>
</organism>
<comment type="caution">
    <text evidence="2">The sequence shown here is derived from an EMBL/GenBank/DDBJ whole genome shotgun (WGS) entry which is preliminary data.</text>
</comment>
<dbReference type="Proteomes" id="UP001595456">
    <property type="component" value="Unassembled WGS sequence"/>
</dbReference>
<evidence type="ECO:0000313" key="2">
    <source>
        <dbReference type="EMBL" id="MFC3097379.1"/>
    </source>
</evidence>
<reference evidence="3" key="1">
    <citation type="journal article" date="2019" name="Int. J. Syst. Evol. Microbiol.">
        <title>The Global Catalogue of Microorganisms (GCM) 10K type strain sequencing project: providing services to taxonomists for standard genome sequencing and annotation.</title>
        <authorList>
            <consortium name="The Broad Institute Genomics Platform"/>
            <consortium name="The Broad Institute Genome Sequencing Center for Infectious Disease"/>
            <person name="Wu L."/>
            <person name="Ma J."/>
        </authorList>
    </citation>
    <scope>NUCLEOTIDE SEQUENCE [LARGE SCALE GENOMIC DNA]</scope>
    <source>
        <strain evidence="3">KCTC 52607</strain>
    </source>
</reference>
<gene>
    <name evidence="2" type="ORF">ACFODU_06125</name>
</gene>
<dbReference type="EMBL" id="JBHRST010000008">
    <property type="protein sequence ID" value="MFC3097379.1"/>
    <property type="molecule type" value="Genomic_DNA"/>
</dbReference>
<evidence type="ECO:0000256" key="1">
    <source>
        <dbReference type="SAM" id="MobiDB-lite"/>
    </source>
</evidence>
<accession>A0ABV7E661</accession>